<dbReference type="Gene3D" id="1.10.3720.10">
    <property type="entry name" value="MetI-like"/>
    <property type="match status" value="1"/>
</dbReference>
<evidence type="ECO:0000256" key="7">
    <source>
        <dbReference type="ARBA" id="ARBA00022989"/>
    </source>
</evidence>
<gene>
    <name evidence="10 12" type="primary">ugpE</name>
    <name evidence="12" type="ORF">ACFPMG_07060</name>
</gene>
<keyword evidence="10" id="KW-0997">Cell inner membrane</keyword>
<evidence type="ECO:0000256" key="8">
    <source>
        <dbReference type="ARBA" id="ARBA00023136"/>
    </source>
</evidence>
<dbReference type="Pfam" id="PF00528">
    <property type="entry name" value="BPD_transp_1"/>
    <property type="match status" value="1"/>
</dbReference>
<keyword evidence="4 9" id="KW-0813">Transport</keyword>
<dbReference type="RefSeq" id="WP_376994484.1">
    <property type="nucleotide sequence ID" value="NZ_JBHSLC010000009.1"/>
</dbReference>
<name>A0ABW0G1M2_9PROT</name>
<keyword evidence="7 9" id="KW-1133">Transmembrane helix</keyword>
<evidence type="ECO:0000256" key="1">
    <source>
        <dbReference type="ARBA" id="ARBA00004651"/>
    </source>
</evidence>
<evidence type="ECO:0000256" key="9">
    <source>
        <dbReference type="RuleBase" id="RU363032"/>
    </source>
</evidence>
<dbReference type="CDD" id="cd06261">
    <property type="entry name" value="TM_PBP2"/>
    <property type="match status" value="1"/>
</dbReference>
<evidence type="ECO:0000256" key="5">
    <source>
        <dbReference type="ARBA" id="ARBA00022475"/>
    </source>
</evidence>
<evidence type="ECO:0000256" key="10">
    <source>
        <dbReference type="RuleBase" id="RU363056"/>
    </source>
</evidence>
<feature type="transmembrane region" description="Helical" evidence="9">
    <location>
        <begin position="196"/>
        <end position="219"/>
    </location>
</feature>
<sequence>MTRDRDTPRSGGRLMDMVPHLILMLGVLIFAFPIYVTVIGSTWDAATIGRGNLPLTPGGEMLNNYASAWSESQGNRVMHTPVRIMMWNSLVMALVIALGKIAISIISAYAVAFFRFPLRMVFFWMIFITLMLPVEVRIIPTYEVVANLGLIDSYAGLTIPLIASATATLLFRQFFLTIPDELAEAAKIDGAGALRFFLDVVLPLSRTNIAALFVILFIYGWNQYLWPLLITNSAEMETVVIGITKMIGNGEAATDWNLIMATTVLAMLPPVAVVVLMQRWFVKGLVDSEK</sequence>
<dbReference type="InterPro" id="IPR035906">
    <property type="entry name" value="MetI-like_sf"/>
</dbReference>
<feature type="transmembrane region" description="Helical" evidence="9">
    <location>
        <begin position="154"/>
        <end position="175"/>
    </location>
</feature>
<keyword evidence="13" id="KW-1185">Reference proteome</keyword>
<feature type="domain" description="ABC transmembrane type-1" evidence="11">
    <location>
        <begin position="86"/>
        <end position="277"/>
    </location>
</feature>
<evidence type="ECO:0000259" key="11">
    <source>
        <dbReference type="PROSITE" id="PS50928"/>
    </source>
</evidence>
<comment type="similarity">
    <text evidence="9">Belongs to the binding-protein-dependent transport system permease family.</text>
</comment>
<protein>
    <recommendedName>
        <fullName evidence="3 10">sn-glycerol-3-phosphate transport system permease protein UgpE</fullName>
    </recommendedName>
</protein>
<evidence type="ECO:0000313" key="12">
    <source>
        <dbReference type="EMBL" id="MFC5354764.1"/>
    </source>
</evidence>
<accession>A0ABW0G1M2</accession>
<evidence type="ECO:0000256" key="2">
    <source>
        <dbReference type="ARBA" id="ARBA00011557"/>
    </source>
</evidence>
<dbReference type="PROSITE" id="PS50928">
    <property type="entry name" value="ABC_TM1"/>
    <property type="match status" value="1"/>
</dbReference>
<feature type="transmembrane region" description="Helical" evidence="9">
    <location>
        <begin position="256"/>
        <end position="277"/>
    </location>
</feature>
<feature type="transmembrane region" description="Helical" evidence="9">
    <location>
        <begin position="121"/>
        <end position="142"/>
    </location>
</feature>
<keyword evidence="8 9" id="KW-0472">Membrane</keyword>
<evidence type="ECO:0000256" key="3">
    <source>
        <dbReference type="ARBA" id="ARBA00020515"/>
    </source>
</evidence>
<evidence type="ECO:0000256" key="4">
    <source>
        <dbReference type="ARBA" id="ARBA00022448"/>
    </source>
</evidence>
<comment type="subcellular location">
    <subcellularLocation>
        <location evidence="10">Cell inner membrane</location>
        <topology evidence="10">Multi-pass membrane protein</topology>
    </subcellularLocation>
    <subcellularLocation>
        <location evidence="1 9">Cell membrane</location>
        <topology evidence="1 9">Multi-pass membrane protein</topology>
    </subcellularLocation>
</comment>
<dbReference type="PANTHER" id="PTHR43744">
    <property type="entry name" value="ABC TRANSPORTER PERMEASE PROTEIN MG189-RELATED-RELATED"/>
    <property type="match status" value="1"/>
</dbReference>
<evidence type="ECO:0000256" key="6">
    <source>
        <dbReference type="ARBA" id="ARBA00022692"/>
    </source>
</evidence>
<feature type="transmembrane region" description="Helical" evidence="9">
    <location>
        <begin position="21"/>
        <end position="43"/>
    </location>
</feature>
<dbReference type="SUPFAM" id="SSF161098">
    <property type="entry name" value="MetI-like"/>
    <property type="match status" value="1"/>
</dbReference>
<keyword evidence="6 9" id="KW-0812">Transmembrane</keyword>
<dbReference type="Proteomes" id="UP001596166">
    <property type="component" value="Unassembled WGS sequence"/>
</dbReference>
<proteinExistence type="inferred from homology"/>
<evidence type="ECO:0000313" key="13">
    <source>
        <dbReference type="Proteomes" id="UP001596166"/>
    </source>
</evidence>
<dbReference type="NCBIfam" id="NF008210">
    <property type="entry name" value="PRK10973.1"/>
    <property type="match status" value="1"/>
</dbReference>
<keyword evidence="5 10" id="KW-1003">Cell membrane</keyword>
<dbReference type="EMBL" id="JBHSLC010000009">
    <property type="protein sequence ID" value="MFC5354764.1"/>
    <property type="molecule type" value="Genomic_DNA"/>
</dbReference>
<comment type="caution">
    <text evidence="12">The sequence shown here is derived from an EMBL/GenBank/DDBJ whole genome shotgun (WGS) entry which is preliminary data.</text>
</comment>
<reference evidence="13" key="1">
    <citation type="journal article" date="2019" name="Int. J. Syst. Evol. Microbiol.">
        <title>The Global Catalogue of Microorganisms (GCM) 10K type strain sequencing project: providing services to taxonomists for standard genome sequencing and annotation.</title>
        <authorList>
            <consortium name="The Broad Institute Genomics Platform"/>
            <consortium name="The Broad Institute Genome Sequencing Center for Infectious Disease"/>
            <person name="Wu L."/>
            <person name="Ma J."/>
        </authorList>
    </citation>
    <scope>NUCLEOTIDE SEQUENCE [LARGE SCALE GENOMIC DNA]</scope>
    <source>
        <strain evidence="13">CCUG 58760</strain>
    </source>
</reference>
<dbReference type="PANTHER" id="PTHR43744:SF8">
    <property type="entry name" value="SN-GLYCEROL-3-PHOSPHATE TRANSPORT SYSTEM PERMEASE PROTEIN UGPE"/>
    <property type="match status" value="1"/>
</dbReference>
<comment type="subunit">
    <text evidence="2 10">The complex is composed of two ATP-binding proteins (UgpC), two transmembrane proteins (UgpA and UgpE) and a solute-binding protein (UgpB).</text>
</comment>
<comment type="function">
    <text evidence="10">Part of the ABC transporter complex UgpBAEC involved in sn-glycerol-3-phosphate (G3P) import. Probably responsible for the translocation of the substrate across the membrane.</text>
</comment>
<dbReference type="InterPro" id="IPR000515">
    <property type="entry name" value="MetI-like"/>
</dbReference>
<organism evidence="12 13">
    <name type="scientific">Azospirillum himalayense</name>
    <dbReference type="NCBI Taxonomy" id="654847"/>
    <lineage>
        <taxon>Bacteria</taxon>
        <taxon>Pseudomonadati</taxon>
        <taxon>Pseudomonadota</taxon>
        <taxon>Alphaproteobacteria</taxon>
        <taxon>Rhodospirillales</taxon>
        <taxon>Azospirillaceae</taxon>
        <taxon>Azospirillum</taxon>
    </lineage>
</organism>
<feature type="transmembrane region" description="Helical" evidence="9">
    <location>
        <begin position="90"/>
        <end position="114"/>
    </location>
</feature>